<protein>
    <recommendedName>
        <fullName evidence="8">Dolichyl-diphosphooligosaccharide--protein glycosyltransferase 48 kDa subunit</fullName>
        <shortName evidence="8">Oligosaccharyl transferase 48 kDa subunit</shortName>
    </recommendedName>
</protein>
<dbReference type="Pfam" id="PF03345">
    <property type="entry name" value="OST48_N"/>
    <property type="match status" value="1"/>
</dbReference>
<keyword evidence="5 8" id="KW-0256">Endoplasmic reticulum</keyword>
<dbReference type="InterPro" id="IPR055459">
    <property type="entry name" value="OST48_MD"/>
</dbReference>
<dbReference type="SUPFAM" id="SSF52317">
    <property type="entry name" value="Class I glutamine amidotransferase-like"/>
    <property type="match status" value="1"/>
</dbReference>
<comment type="pathway">
    <text evidence="2 8">Protein modification; protein glycosylation.</text>
</comment>
<evidence type="ECO:0000313" key="11">
    <source>
        <dbReference type="EMBL" id="RXH88221.1"/>
    </source>
</evidence>
<proteinExistence type="inferred from homology"/>
<comment type="subunit">
    <text evidence="8">Component of the oligosaccharyltransferase (OST) complex.</text>
</comment>
<dbReference type="STRING" id="3750.A0A498J445"/>
<dbReference type="InterPro" id="IPR005013">
    <property type="entry name" value="DDOST_48_kDa_subunit"/>
</dbReference>
<evidence type="ECO:0000259" key="9">
    <source>
        <dbReference type="Pfam" id="PF03345"/>
    </source>
</evidence>
<sequence>MSKLLGVLAFLTLTLPFLAHSFSPDHPTDRRVLVLLDDLAVKSSHSLFFKSLQSRGFELDFKLADDPKISLQRYGLYSYDALILFSPSVDRFGGTIDLAAILDFVDSGHDLIIAADTNASDLIRQIAVECGVDFDEDPAAMVIDHTSYAVSDTEGDHTVIASDDFIKSDAPVLFQGIGHAVNSENSLVLKVLSASPSAYSANPKSKLSNPPSLTGSAISLVSVVQARNNARVLISGSLSLFSNISKVQKAGSSKKHEKSSNEQFLTEISKWVFHERSHLKAVNVKHNRVGEADEPAMYRINDDLQYSVEIYEWHGQRWEPYVADDVQVQFYMMSPYVLKTLSTDQKGRYFTDFKVPDVYGVFQFKVEYQRLGYTSLSLSKQIPVRPFRHNEYERFIPAAYPYYGAAFSMMTGFFVFTVVHLYNK</sequence>
<dbReference type="GO" id="GO:0008250">
    <property type="term" value="C:oligosaccharyltransferase complex"/>
    <property type="evidence" value="ECO:0007669"/>
    <property type="project" value="TreeGrafter"/>
</dbReference>
<dbReference type="PANTHER" id="PTHR10830">
    <property type="entry name" value="DOLICHYL-DIPHOSPHOOLIGOSACCHARIDE--PROTEIN GLYCOSYLTRANSFERASE 48 KDA SUBUNIT"/>
    <property type="match status" value="1"/>
</dbReference>
<dbReference type="EMBL" id="RDQH01000336">
    <property type="protein sequence ID" value="RXH88221.1"/>
    <property type="molecule type" value="Genomic_DNA"/>
</dbReference>
<feature type="signal peptide" evidence="8">
    <location>
        <begin position="1"/>
        <end position="21"/>
    </location>
</feature>
<evidence type="ECO:0000256" key="8">
    <source>
        <dbReference type="RuleBase" id="RU361142"/>
    </source>
</evidence>
<keyword evidence="7 8" id="KW-0472">Membrane</keyword>
<evidence type="ECO:0000256" key="1">
    <source>
        <dbReference type="ARBA" id="ARBA00004479"/>
    </source>
</evidence>
<reference evidence="11 12" key="1">
    <citation type="submission" date="2018-10" db="EMBL/GenBank/DDBJ databases">
        <title>A high-quality apple genome assembly.</title>
        <authorList>
            <person name="Hu J."/>
        </authorList>
    </citation>
    <scope>NUCLEOTIDE SEQUENCE [LARGE SCALE GENOMIC DNA]</scope>
    <source>
        <strain evidence="12">cv. HFTH1</strain>
        <tissue evidence="11">Young leaf</tissue>
    </source>
</reference>
<name>A0A498J445_MALDO</name>
<evidence type="ECO:0000313" key="12">
    <source>
        <dbReference type="Proteomes" id="UP000290289"/>
    </source>
</evidence>
<dbReference type="Pfam" id="PF23358">
    <property type="entry name" value="OST48_MD"/>
    <property type="match status" value="1"/>
</dbReference>
<comment type="similarity">
    <text evidence="3 8">Belongs to the DDOST 48 kDa subunit family.</text>
</comment>
<evidence type="ECO:0000256" key="5">
    <source>
        <dbReference type="ARBA" id="ARBA00022824"/>
    </source>
</evidence>
<comment type="function">
    <text evidence="8">Subunit of the oligosaccharyl transferase (OST) complex that catalyzes the initial transfer of a defined glycan (Glc(3)Man(9)GlcNAc(2) in eukaryotes) from the lipid carrier dolichol-pyrophosphate to an asparagine residue within an Asn-X-Ser/Thr consensus motif in nascent polypeptide chains, the first step in protein N-glycosylation. N-glycosylation occurs cotranslationally and the complex associates with the Sec61 complex at the channel-forming translocon complex that mediates protein translocation across the endoplasmic reticulum (ER).</text>
</comment>
<dbReference type="PANTHER" id="PTHR10830:SF0">
    <property type="entry name" value="DOLICHYL-DIPHOSPHOOLIGOSACCHARIDE--PROTEIN GLYCOSYLTRANSFERASE 48 KDA SUBUNIT"/>
    <property type="match status" value="1"/>
</dbReference>
<dbReference type="InterPro" id="IPR055457">
    <property type="entry name" value="OST48_N"/>
</dbReference>
<keyword evidence="4 8" id="KW-0812">Transmembrane</keyword>
<evidence type="ECO:0000259" key="10">
    <source>
        <dbReference type="Pfam" id="PF23358"/>
    </source>
</evidence>
<keyword evidence="12" id="KW-1185">Reference proteome</keyword>
<gene>
    <name evidence="11" type="ORF">DVH24_042292</name>
</gene>
<feature type="chain" id="PRO_5019616053" description="Dolichyl-diphosphooligosaccharide--protein glycosyltransferase 48 kDa subunit" evidence="8">
    <location>
        <begin position="22"/>
        <end position="424"/>
    </location>
</feature>
<evidence type="ECO:0000256" key="2">
    <source>
        <dbReference type="ARBA" id="ARBA00004922"/>
    </source>
</evidence>
<keyword evidence="8" id="KW-0732">Signal</keyword>
<keyword evidence="6 8" id="KW-1133">Transmembrane helix</keyword>
<evidence type="ECO:0000256" key="3">
    <source>
        <dbReference type="ARBA" id="ARBA00008743"/>
    </source>
</evidence>
<organism evidence="11 12">
    <name type="scientific">Malus domestica</name>
    <name type="common">Apple</name>
    <name type="synonym">Pyrus malus</name>
    <dbReference type="NCBI Taxonomy" id="3750"/>
    <lineage>
        <taxon>Eukaryota</taxon>
        <taxon>Viridiplantae</taxon>
        <taxon>Streptophyta</taxon>
        <taxon>Embryophyta</taxon>
        <taxon>Tracheophyta</taxon>
        <taxon>Spermatophyta</taxon>
        <taxon>Magnoliopsida</taxon>
        <taxon>eudicotyledons</taxon>
        <taxon>Gunneridae</taxon>
        <taxon>Pentapetalae</taxon>
        <taxon>rosids</taxon>
        <taxon>fabids</taxon>
        <taxon>Rosales</taxon>
        <taxon>Rosaceae</taxon>
        <taxon>Amygdaloideae</taxon>
        <taxon>Maleae</taxon>
        <taxon>Malus</taxon>
    </lineage>
</organism>
<evidence type="ECO:0000256" key="7">
    <source>
        <dbReference type="ARBA" id="ARBA00023136"/>
    </source>
</evidence>
<dbReference type="AlphaFoldDB" id="A0A498J445"/>
<comment type="caution">
    <text evidence="11">The sequence shown here is derived from an EMBL/GenBank/DDBJ whole genome shotgun (WGS) entry which is preliminary data.</text>
</comment>
<dbReference type="Proteomes" id="UP000290289">
    <property type="component" value="Chromosome 10"/>
</dbReference>
<dbReference type="InterPro" id="IPR029062">
    <property type="entry name" value="Class_I_gatase-like"/>
</dbReference>
<feature type="transmembrane region" description="Helical" evidence="8">
    <location>
        <begin position="400"/>
        <end position="422"/>
    </location>
</feature>
<accession>A0A498J445</accession>
<comment type="subcellular location">
    <subcellularLocation>
        <location evidence="8">Endoplasmic reticulum membrane</location>
        <topology evidence="8">Single-pass type I membrane protein</topology>
    </subcellularLocation>
    <subcellularLocation>
        <location evidence="1">Membrane</location>
        <topology evidence="1">Single-pass type I membrane protein</topology>
    </subcellularLocation>
</comment>
<feature type="domain" description="OST48 middle" evidence="10">
    <location>
        <begin position="286"/>
        <end position="423"/>
    </location>
</feature>
<dbReference type="GO" id="GO:0018279">
    <property type="term" value="P:protein N-linked glycosylation via asparagine"/>
    <property type="evidence" value="ECO:0007669"/>
    <property type="project" value="UniProtKB-UniRule"/>
</dbReference>
<evidence type="ECO:0000256" key="4">
    <source>
        <dbReference type="ARBA" id="ARBA00022692"/>
    </source>
</evidence>
<dbReference type="UniPathway" id="UPA00378"/>
<evidence type="ECO:0000256" key="6">
    <source>
        <dbReference type="ARBA" id="ARBA00022989"/>
    </source>
</evidence>
<feature type="domain" description="OST48 N-terminal" evidence="9">
    <location>
        <begin position="31"/>
        <end position="272"/>
    </location>
</feature>